<dbReference type="EMBL" id="CP045875">
    <property type="protein sequence ID" value="QGG48082.1"/>
    <property type="molecule type" value="Genomic_DNA"/>
</dbReference>
<feature type="domain" description="N-acetyltransferase" evidence="1">
    <location>
        <begin position="18"/>
        <end position="185"/>
    </location>
</feature>
<evidence type="ECO:0000313" key="3">
    <source>
        <dbReference type="Proteomes" id="UP000366051"/>
    </source>
</evidence>
<proteinExistence type="predicted"/>
<dbReference type="KEGG" id="hcv:FTV88_1984"/>
<dbReference type="GO" id="GO:0016747">
    <property type="term" value="F:acyltransferase activity, transferring groups other than amino-acyl groups"/>
    <property type="evidence" value="ECO:0007669"/>
    <property type="project" value="InterPro"/>
</dbReference>
<dbReference type="SUPFAM" id="SSF55729">
    <property type="entry name" value="Acyl-CoA N-acyltransferases (Nat)"/>
    <property type="match status" value="1"/>
</dbReference>
<accession>A0A5Q2N452</accession>
<evidence type="ECO:0000313" key="2">
    <source>
        <dbReference type="EMBL" id="QGG48082.1"/>
    </source>
</evidence>
<dbReference type="Proteomes" id="UP000366051">
    <property type="component" value="Chromosome"/>
</dbReference>
<organism evidence="2 3">
    <name type="scientific">Heliorestis convoluta</name>
    <dbReference type="NCBI Taxonomy" id="356322"/>
    <lineage>
        <taxon>Bacteria</taxon>
        <taxon>Bacillati</taxon>
        <taxon>Bacillota</taxon>
        <taxon>Clostridia</taxon>
        <taxon>Eubacteriales</taxon>
        <taxon>Heliobacteriaceae</taxon>
        <taxon>Heliorestis</taxon>
    </lineage>
</organism>
<dbReference type="InterPro" id="IPR000182">
    <property type="entry name" value="GNAT_dom"/>
</dbReference>
<dbReference type="PROSITE" id="PS51186">
    <property type="entry name" value="GNAT"/>
    <property type="match status" value="1"/>
</dbReference>
<keyword evidence="3" id="KW-1185">Reference proteome</keyword>
<dbReference type="AlphaFoldDB" id="A0A5Q2N452"/>
<evidence type="ECO:0000259" key="1">
    <source>
        <dbReference type="PROSITE" id="PS51186"/>
    </source>
</evidence>
<name>A0A5Q2N452_9FIRM</name>
<dbReference type="Gene3D" id="3.40.630.30">
    <property type="match status" value="1"/>
</dbReference>
<gene>
    <name evidence="2" type="ORF">FTV88_1984</name>
</gene>
<sequence length="237" mass="27797">MLEQGRVLNQQDQQWYPYIIRLLAKDDLPQILGLQDFILSFLDNKSYFVPLSREEHIDIIIGNGESIGLFIGDKLYAVCSILFPGLREVNMARELDFNDEELLQVAQLELSMVHPDLRGNNLQSRLAQMLAQRAENAMQYKHLFTSISPYNYPSLKTATSIGLKIVKLCKMYCQWDRYVMYKDLENHWEIDRDTILQVPMDCLEKQQALLEDRFFGFTQYKDDEGVKLIFARKGKEW</sequence>
<protein>
    <submittedName>
        <fullName evidence="2">N-acetyltransferase, putative</fullName>
    </submittedName>
</protein>
<reference evidence="3" key="1">
    <citation type="submission" date="2019-11" db="EMBL/GenBank/DDBJ databases">
        <title>Genome sequence of Heliorestis convoluta strain HH, an alkaliphilic and minimalistic phototrophic bacterium from a soda lake in Egypt.</title>
        <authorList>
            <person name="Dewey E.D."/>
            <person name="Stokes L.M."/>
            <person name="Burchell B.M."/>
            <person name="Shaffer K.N."/>
            <person name="Huntington A.M."/>
            <person name="Baker J.M."/>
            <person name="Nadendla S."/>
            <person name="Giglio M.G."/>
            <person name="Touchman J.W."/>
            <person name="Blankenship R.E."/>
            <person name="Madigan M.T."/>
            <person name="Sattley W.M."/>
        </authorList>
    </citation>
    <scope>NUCLEOTIDE SEQUENCE [LARGE SCALE GENOMIC DNA]</scope>
    <source>
        <strain evidence="3">HH</strain>
    </source>
</reference>
<dbReference type="InterPro" id="IPR016181">
    <property type="entry name" value="Acyl_CoA_acyltransferase"/>
</dbReference>
<keyword evidence="2" id="KW-0808">Transferase</keyword>